<feature type="region of interest" description="Disordered" evidence="2">
    <location>
        <begin position="710"/>
        <end position="729"/>
    </location>
</feature>
<dbReference type="SMART" id="SM01282">
    <property type="entry name" value="DBB"/>
    <property type="match status" value="1"/>
</dbReference>
<dbReference type="InterPro" id="IPR017893">
    <property type="entry name" value="DBB_domain"/>
</dbReference>
<evidence type="ECO:0000259" key="3">
    <source>
        <dbReference type="PROSITE" id="PS51376"/>
    </source>
</evidence>
<dbReference type="AlphaFoldDB" id="A0A9C6X0C2"/>
<dbReference type="PROSITE" id="PS51376">
    <property type="entry name" value="DBB"/>
    <property type="match status" value="1"/>
</dbReference>
<feature type="region of interest" description="Disordered" evidence="2">
    <location>
        <begin position="393"/>
        <end position="428"/>
    </location>
</feature>
<feature type="compositionally biased region" description="Low complexity" evidence="2">
    <location>
        <begin position="597"/>
        <end position="613"/>
    </location>
</feature>
<evidence type="ECO:0000313" key="5">
    <source>
        <dbReference type="RefSeq" id="XP_052124698.1"/>
    </source>
</evidence>
<dbReference type="GO" id="GO:0005104">
    <property type="term" value="F:fibroblast growth factor receptor binding"/>
    <property type="evidence" value="ECO:0007669"/>
    <property type="project" value="TreeGrafter"/>
</dbReference>
<dbReference type="InterPro" id="IPR052446">
    <property type="entry name" value="B-cell_PI3K-Signaling_Adptrs"/>
</dbReference>
<feature type="region of interest" description="Disordered" evidence="2">
    <location>
        <begin position="460"/>
        <end position="492"/>
    </location>
</feature>
<organism evidence="4 5">
    <name type="scientific">Frankliniella occidentalis</name>
    <name type="common">Western flower thrips</name>
    <name type="synonym">Euthrips occidentalis</name>
    <dbReference type="NCBI Taxonomy" id="133901"/>
    <lineage>
        <taxon>Eukaryota</taxon>
        <taxon>Metazoa</taxon>
        <taxon>Ecdysozoa</taxon>
        <taxon>Arthropoda</taxon>
        <taxon>Hexapoda</taxon>
        <taxon>Insecta</taxon>
        <taxon>Pterygota</taxon>
        <taxon>Neoptera</taxon>
        <taxon>Paraneoptera</taxon>
        <taxon>Thysanoptera</taxon>
        <taxon>Terebrantia</taxon>
        <taxon>Thripoidea</taxon>
        <taxon>Thripidae</taxon>
        <taxon>Frankliniella</taxon>
    </lineage>
</organism>
<dbReference type="PANTHER" id="PTHR16267">
    <property type="entry name" value="BANK1/PIK3AP1 FAMILY MEMBER"/>
    <property type="match status" value="1"/>
</dbReference>
<gene>
    <name evidence="5" type="primary">LOC113217549</name>
</gene>
<dbReference type="RefSeq" id="XP_052124698.1">
    <property type="nucleotide sequence ID" value="XM_052268738.1"/>
</dbReference>
<protein>
    <submittedName>
        <fullName evidence="5">MAP7 domain-containing protein 1</fullName>
    </submittedName>
</protein>
<dbReference type="Proteomes" id="UP000504606">
    <property type="component" value="Unplaced"/>
</dbReference>
<reference evidence="5" key="1">
    <citation type="submission" date="2025-08" db="UniProtKB">
        <authorList>
            <consortium name="RefSeq"/>
        </authorList>
    </citation>
    <scope>IDENTIFICATION</scope>
    <source>
        <tissue evidence="5">Whole organism</tissue>
    </source>
</reference>
<sequence>MLARVAACTAAVAGTLARLDSARCLLMLLGVQERELAPETRALLGGDCRRMAVRDQDASFVGEFLAEAMDILVRAWRSRTAKERRVADGGAGALFSLAPKKVKVGASKVLALLANPLQPGDDAQVLVRKGGDPVAVATRTRNPYTLQFTVPDSMLDVSAMVTVVVTVNGQSLGSRQLKCESRLRELDRTLRAHDNPVQFLCQTLGFGPGDLEALDSSLLCSYMRNVPPHFNLLQSQGGRPSYSCETYPTLLHFAAHLGLERLAMALLEGPGGEQACYIRNSDDLTPAEMSERAGHQRLACTLQGYMQMSELSSVYTILKTISEGAPAEAAGFYPAGESANYLSPRPAGETYSVPPPPAPVPAPGAHPQQAPPPPPAQADPYVDMISLRGHSDVGSLYQNMPAPAGRSQSGSPPGSPRPAPEARRHSAPEDAVLQALAEAPQAAPDTIPEYCPEDTSAVYQDIDETDGPTPPAASAAPPRRRRDSDPALASLGDEDDDILGIIHDLKSSSFSLGALGEVEHLVESWRGRNATHQSLRDKQEQLARMREELQRVEHRLGGEARPSPFERIKRVFSRARHGRSSKARAGPAAQPAPPARPASSLSRRSSSSSTWSDRSTEPAEHPDVPESPMQVEEVSWLHPVSPASDEHYVVPHGVRPVPVVAAQSPYGAPPAGPRGGTPATLGTLDLADDGFPLDSTGFCSYVNVNLPSCPPPVPARPQVDLPLSSSSPE</sequence>
<feature type="compositionally biased region" description="Basic and acidic residues" evidence="2">
    <location>
        <begin position="614"/>
        <end position="624"/>
    </location>
</feature>
<dbReference type="OrthoDB" id="8192811at2759"/>
<dbReference type="KEGG" id="foc:113217549"/>
<feature type="domain" description="DBB" evidence="3">
    <location>
        <begin position="97"/>
        <end position="233"/>
    </location>
</feature>
<feature type="region of interest" description="Disordered" evidence="2">
    <location>
        <begin position="573"/>
        <end position="633"/>
    </location>
</feature>
<feature type="coiled-coil region" evidence="1">
    <location>
        <begin position="528"/>
        <end position="555"/>
    </location>
</feature>
<keyword evidence="1" id="KW-0175">Coiled coil</keyword>
<proteinExistence type="predicted"/>
<dbReference type="GO" id="GO:0005068">
    <property type="term" value="F:transmembrane receptor protein tyrosine kinase adaptor activity"/>
    <property type="evidence" value="ECO:0007669"/>
    <property type="project" value="TreeGrafter"/>
</dbReference>
<dbReference type="GeneID" id="113217549"/>
<evidence type="ECO:0000256" key="1">
    <source>
        <dbReference type="SAM" id="Coils"/>
    </source>
</evidence>
<dbReference type="CTD" id="41770"/>
<feature type="compositionally biased region" description="Pro residues" evidence="2">
    <location>
        <begin position="353"/>
        <end position="377"/>
    </location>
</feature>
<feature type="region of interest" description="Disordered" evidence="2">
    <location>
        <begin position="344"/>
        <end position="381"/>
    </location>
</feature>
<evidence type="ECO:0000313" key="4">
    <source>
        <dbReference type="Proteomes" id="UP000504606"/>
    </source>
</evidence>
<name>A0A9C6X0C2_FRAOC</name>
<dbReference type="Pfam" id="PF14545">
    <property type="entry name" value="DBB"/>
    <property type="match status" value="1"/>
</dbReference>
<feature type="compositionally biased region" description="Basic residues" evidence="2">
    <location>
        <begin position="573"/>
        <end position="582"/>
    </location>
</feature>
<evidence type="ECO:0000256" key="2">
    <source>
        <dbReference type="SAM" id="MobiDB-lite"/>
    </source>
</evidence>
<feature type="compositionally biased region" description="Low complexity" evidence="2">
    <location>
        <begin position="401"/>
        <end position="412"/>
    </location>
</feature>
<dbReference type="GO" id="GO:0005829">
    <property type="term" value="C:cytosol"/>
    <property type="evidence" value="ECO:0007669"/>
    <property type="project" value="TreeGrafter"/>
</dbReference>
<keyword evidence="4" id="KW-1185">Reference proteome</keyword>
<dbReference type="PANTHER" id="PTHR16267:SF11">
    <property type="entry name" value="STUMPS, ISOFORM E"/>
    <property type="match status" value="1"/>
</dbReference>
<accession>A0A9C6X0C2</accession>